<protein>
    <submittedName>
        <fullName evidence="3">Alpha/beta hydrolase</fullName>
    </submittedName>
</protein>
<feature type="domain" description="BD-FAE-like" evidence="2">
    <location>
        <begin position="48"/>
        <end position="278"/>
    </location>
</feature>
<dbReference type="InterPro" id="IPR049492">
    <property type="entry name" value="BD-FAE-like_dom"/>
</dbReference>
<dbReference type="RefSeq" id="WP_346752801.1">
    <property type="nucleotide sequence ID" value="NZ_JAUJEA010000005.1"/>
</dbReference>
<dbReference type="PANTHER" id="PTHR48081:SF3">
    <property type="entry name" value="ALPHA_BETA HYDROLASE FOLD-3 DOMAIN-CONTAINING PROTEIN"/>
    <property type="match status" value="1"/>
</dbReference>
<reference evidence="3" key="1">
    <citation type="submission" date="2023-06" db="EMBL/GenBank/DDBJ databases">
        <title>Genomic of Parafulvivirga corallium.</title>
        <authorList>
            <person name="Wang G."/>
        </authorList>
    </citation>
    <scope>NUCLEOTIDE SEQUENCE</scope>
    <source>
        <strain evidence="3">BMA10</strain>
    </source>
</reference>
<dbReference type="InterPro" id="IPR050300">
    <property type="entry name" value="GDXG_lipolytic_enzyme"/>
</dbReference>
<name>A0ABT8KRG9_9BACT</name>
<evidence type="ECO:0000313" key="4">
    <source>
        <dbReference type="Proteomes" id="UP001172082"/>
    </source>
</evidence>
<comment type="caution">
    <text evidence="3">The sequence shown here is derived from an EMBL/GenBank/DDBJ whole genome shotgun (WGS) entry which is preliminary data.</text>
</comment>
<dbReference type="InterPro" id="IPR029058">
    <property type="entry name" value="AB_hydrolase_fold"/>
</dbReference>
<proteinExistence type="predicted"/>
<evidence type="ECO:0000259" key="2">
    <source>
        <dbReference type="Pfam" id="PF20434"/>
    </source>
</evidence>
<keyword evidence="4" id="KW-1185">Reference proteome</keyword>
<gene>
    <name evidence="3" type="ORF">QQ008_15420</name>
</gene>
<organism evidence="3 4">
    <name type="scientific">Splendidivirga corallicola</name>
    <dbReference type="NCBI Taxonomy" id="3051826"/>
    <lineage>
        <taxon>Bacteria</taxon>
        <taxon>Pseudomonadati</taxon>
        <taxon>Bacteroidota</taxon>
        <taxon>Cytophagia</taxon>
        <taxon>Cytophagales</taxon>
        <taxon>Splendidivirgaceae</taxon>
        <taxon>Splendidivirga</taxon>
    </lineage>
</organism>
<dbReference type="PANTHER" id="PTHR48081">
    <property type="entry name" value="AB HYDROLASE SUPERFAMILY PROTEIN C4A8.06C"/>
    <property type="match status" value="1"/>
</dbReference>
<evidence type="ECO:0000313" key="3">
    <source>
        <dbReference type="EMBL" id="MDN5202778.1"/>
    </source>
</evidence>
<dbReference type="Pfam" id="PF20434">
    <property type="entry name" value="BD-FAE"/>
    <property type="match status" value="1"/>
</dbReference>
<dbReference type="Gene3D" id="3.40.50.1820">
    <property type="entry name" value="alpha/beta hydrolase"/>
    <property type="match status" value="1"/>
</dbReference>
<dbReference type="SUPFAM" id="SSF53474">
    <property type="entry name" value="alpha/beta-Hydrolases"/>
    <property type="match status" value="1"/>
</dbReference>
<dbReference type="Proteomes" id="UP001172082">
    <property type="component" value="Unassembled WGS sequence"/>
</dbReference>
<accession>A0ABT8KRG9</accession>
<dbReference type="GO" id="GO:0016787">
    <property type="term" value="F:hydrolase activity"/>
    <property type="evidence" value="ECO:0007669"/>
    <property type="project" value="UniProtKB-KW"/>
</dbReference>
<keyword evidence="1 3" id="KW-0378">Hydrolase</keyword>
<sequence length="323" mass="36997">MKTIVRVLILTALVTAEVVGQNSFVPDDQIEKTTFTYKQVENLKIQADLYRIRADKSLKPVIVWIHGGALIFGSRDDLSEEQMKLYLDAGYSVISIDYRLAPETKLREIVSDVKDAIVWIRSNGEKTLGIDPNNIFIIGHSAGAYLALMTGYILDTPPKGIVSFYGYGDILGDWYNKPDAYYRTWDLIKKEDADKMIGKSMITNASFYDRFDFYIFCRQNGLWTKIVSHRDPIKNHDELAYYCPVKNIHPKYPPTLLIHGDQDTDVPFLQSQLIEKELAENSVQHKLITMKGYDHVFDIMKGGLGNEDIRKAFNEVIDFLDKH</sequence>
<dbReference type="EMBL" id="JAUJEA010000005">
    <property type="protein sequence ID" value="MDN5202778.1"/>
    <property type="molecule type" value="Genomic_DNA"/>
</dbReference>
<evidence type="ECO:0000256" key="1">
    <source>
        <dbReference type="ARBA" id="ARBA00022801"/>
    </source>
</evidence>